<dbReference type="EMBL" id="JANBOJ010000538">
    <property type="protein sequence ID" value="KAJ1718986.1"/>
    <property type="molecule type" value="Genomic_DNA"/>
</dbReference>
<dbReference type="Proteomes" id="UP001149813">
    <property type="component" value="Unassembled WGS sequence"/>
</dbReference>
<dbReference type="AlphaFoldDB" id="A0A9W7XTC6"/>
<feature type="coiled-coil region" evidence="1">
    <location>
        <begin position="73"/>
        <end position="100"/>
    </location>
</feature>
<comment type="caution">
    <text evidence="2">The sequence shown here is derived from an EMBL/GenBank/DDBJ whole genome shotgun (WGS) entry which is preliminary data.</text>
</comment>
<keyword evidence="3" id="KW-1185">Reference proteome</keyword>
<organism evidence="2 3">
    <name type="scientific">Coemansia erecta</name>
    <dbReference type="NCBI Taxonomy" id="147472"/>
    <lineage>
        <taxon>Eukaryota</taxon>
        <taxon>Fungi</taxon>
        <taxon>Fungi incertae sedis</taxon>
        <taxon>Zoopagomycota</taxon>
        <taxon>Kickxellomycotina</taxon>
        <taxon>Kickxellomycetes</taxon>
        <taxon>Kickxellales</taxon>
        <taxon>Kickxellaceae</taxon>
        <taxon>Coemansia</taxon>
    </lineage>
</organism>
<proteinExistence type="predicted"/>
<gene>
    <name evidence="2" type="ORF">LPJ53_006166</name>
</gene>
<evidence type="ECO:0000313" key="3">
    <source>
        <dbReference type="Proteomes" id="UP001149813"/>
    </source>
</evidence>
<accession>A0A9W7XTC6</accession>
<sequence length="219" mass="24572">MSSNAERHSRAALMDIYKAEKSWDGWNSDAIAIANDLVNILLQAINSQEPSVWHPSILPLFPDLPARYLASATASARQKLDQLEHKITMMNRQIDRMQTAAESLVKLLPPEGSAAVFVEPLVLGSLTRYADLTQRTCDAYRDAVNMRTEHIDELRRTIQGFEMMEGLTERLDSDMQLVKLSSWLHSPGLKSALLLGPTSTLTISDFDDMLKFELGIEEI</sequence>
<reference evidence="2" key="1">
    <citation type="submission" date="2022-07" db="EMBL/GenBank/DDBJ databases">
        <title>Phylogenomic reconstructions and comparative analyses of Kickxellomycotina fungi.</title>
        <authorList>
            <person name="Reynolds N.K."/>
            <person name="Stajich J.E."/>
            <person name="Barry K."/>
            <person name="Grigoriev I.V."/>
            <person name="Crous P."/>
            <person name="Smith M.E."/>
        </authorList>
    </citation>
    <scope>NUCLEOTIDE SEQUENCE</scope>
    <source>
        <strain evidence="2">NBRC 32514</strain>
    </source>
</reference>
<protein>
    <submittedName>
        <fullName evidence="2">Uncharacterized protein</fullName>
    </submittedName>
</protein>
<keyword evidence="1" id="KW-0175">Coiled coil</keyword>
<dbReference type="OrthoDB" id="17066at2759"/>
<evidence type="ECO:0000313" key="2">
    <source>
        <dbReference type="EMBL" id="KAJ1718986.1"/>
    </source>
</evidence>
<name>A0A9W7XTC6_9FUNG</name>
<evidence type="ECO:0000256" key="1">
    <source>
        <dbReference type="SAM" id="Coils"/>
    </source>
</evidence>